<dbReference type="EMBL" id="JMCC02000210">
    <property type="protein sequence ID" value="KIG11648.1"/>
    <property type="molecule type" value="Genomic_DNA"/>
</dbReference>
<proteinExistence type="predicted"/>
<dbReference type="Gene3D" id="3.30.200.20">
    <property type="entry name" value="Phosphorylase Kinase, domain 1"/>
    <property type="match status" value="1"/>
</dbReference>
<sequence>MIARRPLSRMNEQTHTPRSGPAASIAEDARAPIQAIDSSLVVEMARRRLRANLLGEPMDPLRVGRFVLERELGSGGMGSVWRAYDDRLDRAVALKFLRDEGGDESARQRLLREARGLAQLSHPNVVPVFDAGEHERRVWIAMEHVPGRTLRAWIQEERPSASAVLAAWIDAGRGLAAVHAAGLIHRDIKPDNVMLADDGRVRVVDFGLVRAVDGLDSSWARTQTHAQTRTGSTGSLGSGSPTPTAGFVGTPAYAAPEQLEGPSVDARADQYSFCVSVWEGLCGERPSRADDQRAPGELVPLPEGARMPLRVRRALSRGLCRAPDHRFADMDALLAELAPLRRAWVGPILAALTAGALGVVVAQTQAEDLPAPPDPCVNAGAAIAQTWGPSQRATVDQQFGVEVGARVGAQLDAWARQWQATAVGTCEAHLVDRQLTTTDYEQRMACLTAGSSRVDTLVRSIERGELKSAPVLAAWLADIEAPETCATAASLGEDRTAPPALADEIQSLTQDVDHLQFGIGDPALEARLARAAQLHARALGLGWAPLIGETAMLLGNLNILASRAEPASRWYGEAMDRGLARGDLERVREAQAGLARIQLSLTFNDAAAAWRIERQAALVEALGDRPTDVARLARQRARLHQLRGDLDAAQRDYERAVALWEAAGPRYGWELATSLRLLAYLHDDRGHRDAVSPLLERARALEQLGGSPRHAADETALDEGIAASNAGDYARALPLLDKALRLATASQGPRGLLVAQAHVALSGAYDATGEVDLALDHANAADAILLATVGPEHPERAAALSAVGTAEYRAQRFAASAETFARALRIVERHFPPQSRDRGLAMLNLGDALYELGDHAGAQAVLQPALELLEPELGPAHPYIAVLLKPLGGSALGRGDYARAVSLLARALAILEANPGNLVEHAEILWLLAQAEVAAGEHAAGRSRAQAAAEAFTSLGSQWTARVTQIDAWIQQHPNPLTSGDTQDAGNPH</sequence>
<keyword evidence="4 5" id="KW-0067">ATP-binding</keyword>
<dbReference type="CDD" id="cd14014">
    <property type="entry name" value="STKc_PknB_like"/>
    <property type="match status" value="1"/>
</dbReference>
<name>A0A0C1ZLK7_9BACT</name>
<dbReference type="SMART" id="SM00028">
    <property type="entry name" value="TPR"/>
    <property type="match status" value="5"/>
</dbReference>
<dbReference type="PANTHER" id="PTHR43289">
    <property type="entry name" value="MITOGEN-ACTIVATED PROTEIN KINASE KINASE KINASE 20-RELATED"/>
    <property type="match status" value="1"/>
</dbReference>
<evidence type="ECO:0000313" key="10">
    <source>
        <dbReference type="Proteomes" id="UP000031599"/>
    </source>
</evidence>
<protein>
    <submittedName>
        <fullName evidence="9">Serine/threonine kinase Pkn10</fullName>
    </submittedName>
</protein>
<accession>A0A0C1ZLK7</accession>
<evidence type="ECO:0000256" key="2">
    <source>
        <dbReference type="ARBA" id="ARBA00022741"/>
    </source>
</evidence>
<keyword evidence="6" id="KW-0175">Coiled coil</keyword>
<dbReference type="Gene3D" id="1.25.40.10">
    <property type="entry name" value="Tetratricopeptide repeat domain"/>
    <property type="match status" value="2"/>
</dbReference>
<evidence type="ECO:0000256" key="1">
    <source>
        <dbReference type="ARBA" id="ARBA00022679"/>
    </source>
</evidence>
<keyword evidence="1" id="KW-0808">Transferase</keyword>
<evidence type="ECO:0000256" key="3">
    <source>
        <dbReference type="ARBA" id="ARBA00022777"/>
    </source>
</evidence>
<dbReference type="Gene3D" id="1.10.510.10">
    <property type="entry name" value="Transferase(Phosphotransferase) domain 1"/>
    <property type="match status" value="1"/>
</dbReference>
<dbReference type="PROSITE" id="PS00108">
    <property type="entry name" value="PROTEIN_KINASE_ST"/>
    <property type="match status" value="1"/>
</dbReference>
<dbReference type="AlphaFoldDB" id="A0A0C1ZLK7"/>
<dbReference type="InterPro" id="IPR000719">
    <property type="entry name" value="Prot_kinase_dom"/>
</dbReference>
<dbReference type="InterPro" id="IPR011990">
    <property type="entry name" value="TPR-like_helical_dom_sf"/>
</dbReference>
<dbReference type="GO" id="GO:0004674">
    <property type="term" value="F:protein serine/threonine kinase activity"/>
    <property type="evidence" value="ECO:0007669"/>
    <property type="project" value="TreeGrafter"/>
</dbReference>
<dbReference type="Proteomes" id="UP000031599">
    <property type="component" value="Unassembled WGS sequence"/>
</dbReference>
<feature type="domain" description="Protein kinase" evidence="8">
    <location>
        <begin position="66"/>
        <end position="345"/>
    </location>
</feature>
<feature type="coiled-coil region" evidence="6">
    <location>
        <begin position="632"/>
        <end position="659"/>
    </location>
</feature>
<dbReference type="Pfam" id="PF00069">
    <property type="entry name" value="Pkinase"/>
    <property type="match status" value="1"/>
</dbReference>
<evidence type="ECO:0000256" key="5">
    <source>
        <dbReference type="PROSITE-ProRule" id="PRU10141"/>
    </source>
</evidence>
<dbReference type="PROSITE" id="PS50011">
    <property type="entry name" value="PROTEIN_KINASE_DOM"/>
    <property type="match status" value="1"/>
</dbReference>
<evidence type="ECO:0000256" key="6">
    <source>
        <dbReference type="SAM" id="Coils"/>
    </source>
</evidence>
<gene>
    <name evidence="9" type="ORF">DB30_03016</name>
</gene>
<dbReference type="InterPro" id="IPR017441">
    <property type="entry name" value="Protein_kinase_ATP_BS"/>
</dbReference>
<evidence type="ECO:0000256" key="4">
    <source>
        <dbReference type="ARBA" id="ARBA00022840"/>
    </source>
</evidence>
<dbReference type="SMART" id="SM00220">
    <property type="entry name" value="S_TKc"/>
    <property type="match status" value="1"/>
</dbReference>
<dbReference type="PROSITE" id="PS00107">
    <property type="entry name" value="PROTEIN_KINASE_ATP"/>
    <property type="match status" value="1"/>
</dbReference>
<feature type="region of interest" description="Disordered" evidence="7">
    <location>
        <begin position="222"/>
        <end position="249"/>
    </location>
</feature>
<evidence type="ECO:0000259" key="8">
    <source>
        <dbReference type="PROSITE" id="PS50011"/>
    </source>
</evidence>
<keyword evidence="3 9" id="KW-0418">Kinase</keyword>
<comment type="caution">
    <text evidence="9">The sequence shown here is derived from an EMBL/GenBank/DDBJ whole genome shotgun (WGS) entry which is preliminary data.</text>
</comment>
<dbReference type="SUPFAM" id="SSF56112">
    <property type="entry name" value="Protein kinase-like (PK-like)"/>
    <property type="match status" value="1"/>
</dbReference>
<dbReference type="InterPro" id="IPR008271">
    <property type="entry name" value="Ser/Thr_kinase_AS"/>
</dbReference>
<organism evidence="9 10">
    <name type="scientific">Enhygromyxa salina</name>
    <dbReference type="NCBI Taxonomy" id="215803"/>
    <lineage>
        <taxon>Bacteria</taxon>
        <taxon>Pseudomonadati</taxon>
        <taxon>Myxococcota</taxon>
        <taxon>Polyangia</taxon>
        <taxon>Nannocystales</taxon>
        <taxon>Nannocystaceae</taxon>
        <taxon>Enhygromyxa</taxon>
    </lineage>
</organism>
<dbReference type="GO" id="GO:0005524">
    <property type="term" value="F:ATP binding"/>
    <property type="evidence" value="ECO:0007669"/>
    <property type="project" value="UniProtKB-UniRule"/>
</dbReference>
<feature type="compositionally biased region" description="Low complexity" evidence="7">
    <location>
        <begin position="230"/>
        <end position="244"/>
    </location>
</feature>
<feature type="binding site" evidence="5">
    <location>
        <position position="95"/>
    </location>
    <ligand>
        <name>ATP</name>
        <dbReference type="ChEBI" id="CHEBI:30616"/>
    </ligand>
</feature>
<dbReference type="SUPFAM" id="SSF48452">
    <property type="entry name" value="TPR-like"/>
    <property type="match status" value="3"/>
</dbReference>
<evidence type="ECO:0000313" key="9">
    <source>
        <dbReference type="EMBL" id="KIG11648.1"/>
    </source>
</evidence>
<keyword evidence="2 5" id="KW-0547">Nucleotide-binding</keyword>
<dbReference type="Pfam" id="PF13424">
    <property type="entry name" value="TPR_12"/>
    <property type="match status" value="1"/>
</dbReference>
<dbReference type="InterPro" id="IPR011009">
    <property type="entry name" value="Kinase-like_dom_sf"/>
</dbReference>
<dbReference type="InterPro" id="IPR019734">
    <property type="entry name" value="TPR_rpt"/>
</dbReference>
<reference evidence="9 10" key="1">
    <citation type="submission" date="2014-12" db="EMBL/GenBank/DDBJ databases">
        <title>Genome assembly of Enhygromyxa salina DSM 15201.</title>
        <authorList>
            <person name="Sharma G."/>
            <person name="Subramanian S."/>
        </authorList>
    </citation>
    <scope>NUCLEOTIDE SEQUENCE [LARGE SCALE GENOMIC DNA]</scope>
    <source>
        <strain evidence="9 10">DSM 15201</strain>
    </source>
</reference>
<dbReference type="PANTHER" id="PTHR43289:SF34">
    <property type="entry name" value="SERINE_THREONINE-PROTEIN KINASE YBDM-RELATED"/>
    <property type="match status" value="1"/>
</dbReference>
<evidence type="ECO:0000256" key="7">
    <source>
        <dbReference type="SAM" id="MobiDB-lite"/>
    </source>
</evidence>
<feature type="region of interest" description="Disordered" evidence="7">
    <location>
        <begin position="1"/>
        <end position="26"/>
    </location>
</feature>